<organism evidence="1 2">
    <name type="scientific">Photorhabdus laumondii subsp. laumondii</name>
    <name type="common">Photorhabdus luminescens subsp. laumondii</name>
    <dbReference type="NCBI Taxonomy" id="141679"/>
    <lineage>
        <taxon>Bacteria</taxon>
        <taxon>Pseudomonadati</taxon>
        <taxon>Pseudomonadota</taxon>
        <taxon>Gammaproteobacteria</taxon>
        <taxon>Enterobacterales</taxon>
        <taxon>Morganellaceae</taxon>
        <taxon>Photorhabdus</taxon>
    </lineage>
</organism>
<reference evidence="1 2" key="1">
    <citation type="submission" date="2019-12" db="EMBL/GenBank/DDBJ databases">
        <title>Engineering Photorhabdus to improve their lethality against agricultural pests.</title>
        <authorList>
            <person name="Machado R.A.R."/>
        </authorList>
    </citation>
    <scope>NUCLEOTIDE SEQUENCE [LARGE SCALE GENOMIC DNA]</scope>
    <source>
        <strain evidence="1 2">EN01</strain>
    </source>
</reference>
<comment type="caution">
    <text evidence="1">The sequence shown here is derived from an EMBL/GenBank/DDBJ whole genome shotgun (WGS) entry which is preliminary data.</text>
</comment>
<evidence type="ECO:0000313" key="1">
    <source>
        <dbReference type="EMBL" id="NDL39272.1"/>
    </source>
</evidence>
<accession>A0A6L9JS96</accession>
<evidence type="ECO:0000313" key="2">
    <source>
        <dbReference type="Proteomes" id="UP000479300"/>
    </source>
</evidence>
<dbReference type="AlphaFoldDB" id="A0A6L9JS96"/>
<dbReference type="Proteomes" id="UP000479300">
    <property type="component" value="Unassembled WGS sequence"/>
</dbReference>
<protein>
    <submittedName>
        <fullName evidence="1">Uncharacterized protein</fullName>
    </submittedName>
</protein>
<sequence length="90" mass="10622">MFDMILKQLEKELAAEAEKINNGRKPAFGDHMRNPWASKNNPHRDGYFVKARRATGKFNPGLWYQMTDKKGKFWEINGRYAVFIDHSEEF</sequence>
<dbReference type="EMBL" id="WSFA01000021">
    <property type="protein sequence ID" value="NDL39272.1"/>
    <property type="molecule type" value="Genomic_DNA"/>
</dbReference>
<name>A0A6L9JS96_PHOLM</name>
<proteinExistence type="predicted"/>
<gene>
    <name evidence="1" type="ORF">GPY51_10950</name>
</gene>